<evidence type="ECO:0000313" key="2">
    <source>
        <dbReference type="Proteomes" id="UP000095287"/>
    </source>
</evidence>
<sequence>MTGSLYYSVAACVEQLTDKTTEGAALKWLNSHREELTSVEASLALKGIRQVQSEMAQELINFFELKFSGITGFAEEDSGEQKAIHEETVVEELKKELAKKDAELKKQKALNAVLAEMLLKKERENIMLLQEKRDAFRGEN</sequence>
<evidence type="ECO:0000256" key="1">
    <source>
        <dbReference type="SAM" id="Coils"/>
    </source>
</evidence>
<dbReference type="Proteomes" id="UP000095287">
    <property type="component" value="Unplaced"/>
</dbReference>
<keyword evidence="2" id="KW-1185">Reference proteome</keyword>
<reference evidence="3" key="1">
    <citation type="submission" date="2016-11" db="UniProtKB">
        <authorList>
            <consortium name="WormBaseParasite"/>
        </authorList>
    </citation>
    <scope>IDENTIFICATION</scope>
</reference>
<proteinExistence type="predicted"/>
<organism evidence="2 3">
    <name type="scientific">Steinernema glaseri</name>
    <dbReference type="NCBI Taxonomy" id="37863"/>
    <lineage>
        <taxon>Eukaryota</taxon>
        <taxon>Metazoa</taxon>
        <taxon>Ecdysozoa</taxon>
        <taxon>Nematoda</taxon>
        <taxon>Chromadorea</taxon>
        <taxon>Rhabditida</taxon>
        <taxon>Tylenchina</taxon>
        <taxon>Panagrolaimomorpha</taxon>
        <taxon>Strongyloidoidea</taxon>
        <taxon>Steinernematidae</taxon>
        <taxon>Steinernema</taxon>
    </lineage>
</organism>
<dbReference type="AlphaFoldDB" id="A0A1I7Z712"/>
<evidence type="ECO:0000313" key="3">
    <source>
        <dbReference type="WBParaSite" id="L893_g2323.t1"/>
    </source>
</evidence>
<name>A0A1I7Z712_9BILA</name>
<accession>A0A1I7Z712</accession>
<keyword evidence="1" id="KW-0175">Coiled coil</keyword>
<dbReference type="WBParaSite" id="L893_g2323.t1">
    <property type="protein sequence ID" value="L893_g2323.t1"/>
    <property type="gene ID" value="L893_g2323"/>
</dbReference>
<feature type="coiled-coil region" evidence="1">
    <location>
        <begin position="90"/>
        <end position="139"/>
    </location>
</feature>
<protein>
    <submittedName>
        <fullName evidence="3">Uncharacterized protein</fullName>
    </submittedName>
</protein>